<gene>
    <name evidence="1" type="ORF">AF335_28975</name>
</gene>
<accession>A0A2N8NNG8</accession>
<name>A0A2N8NNG8_STREU</name>
<evidence type="ECO:0000313" key="1">
    <source>
        <dbReference type="EMBL" id="PNE30316.1"/>
    </source>
</evidence>
<keyword evidence="2" id="KW-1185">Reference proteome</keyword>
<proteinExistence type="predicted"/>
<evidence type="ECO:0000313" key="2">
    <source>
        <dbReference type="Proteomes" id="UP000235945"/>
    </source>
</evidence>
<dbReference type="EMBL" id="LGUI01000012">
    <property type="protein sequence ID" value="PNE30316.1"/>
    <property type="molecule type" value="Genomic_DNA"/>
</dbReference>
<reference evidence="2" key="1">
    <citation type="submission" date="2015-07" db="EMBL/GenBank/DDBJ databases">
        <authorList>
            <person name="Graham D.E."/>
            <person name="Giannone R.J."/>
            <person name="Gulvik C.A."/>
            <person name="Hettich R.L."/>
            <person name="Klingeman D.M."/>
            <person name="Mahan K.M."/>
            <person name="Parry R.J."/>
            <person name="Spain J.C."/>
        </authorList>
    </citation>
    <scope>NUCLEOTIDE SEQUENCE [LARGE SCALE GENOMIC DNA]</scope>
    <source>
        <strain evidence="2">ATCC 27428</strain>
    </source>
</reference>
<sequence length="124" mass="13698">MGGLGTLPRRGVGSPIVIRLLEAAELRAGSQRGEVELALPRVYLDPDRASVTEWGYTYCSAADLLALEQDIREALNGIRRRTESAARKRRTAFGEQVEYARAVAAAHELDLPLLYRVLHGLKNL</sequence>
<dbReference type="AlphaFoldDB" id="A0A2N8NNG8"/>
<organism evidence="1 2">
    <name type="scientific">Streptomyces eurocidicus</name>
    <name type="common">Streptoverticillium eurocidicus</name>
    <dbReference type="NCBI Taxonomy" id="66423"/>
    <lineage>
        <taxon>Bacteria</taxon>
        <taxon>Bacillati</taxon>
        <taxon>Actinomycetota</taxon>
        <taxon>Actinomycetes</taxon>
        <taxon>Kitasatosporales</taxon>
        <taxon>Streptomycetaceae</taxon>
        <taxon>Streptomyces</taxon>
    </lineage>
</organism>
<protein>
    <submittedName>
        <fullName evidence="1">Uncharacterized protein</fullName>
    </submittedName>
</protein>
<dbReference type="Proteomes" id="UP000235945">
    <property type="component" value="Unassembled WGS sequence"/>
</dbReference>
<comment type="caution">
    <text evidence="1">The sequence shown here is derived from an EMBL/GenBank/DDBJ whole genome shotgun (WGS) entry which is preliminary data.</text>
</comment>